<dbReference type="Gene3D" id="3.90.175.10">
    <property type="entry name" value="Diphtheria Toxin, domain 1"/>
    <property type="match status" value="1"/>
</dbReference>
<keyword evidence="2" id="KW-1185">Reference proteome</keyword>
<reference evidence="1" key="1">
    <citation type="submission" date="2021-04" db="EMBL/GenBank/DDBJ databases">
        <authorList>
            <consortium name="Molecular Ecology Group"/>
        </authorList>
    </citation>
    <scope>NUCLEOTIDE SEQUENCE</scope>
</reference>
<protein>
    <submittedName>
        <fullName evidence="1">Uncharacterized protein</fullName>
    </submittedName>
</protein>
<dbReference type="AlphaFoldDB" id="A0A8S3YQI8"/>
<gene>
    <name evidence="1" type="ORF">CUNI_LOCUS5065</name>
</gene>
<organism evidence="1 2">
    <name type="scientific">Candidula unifasciata</name>
    <dbReference type="NCBI Taxonomy" id="100452"/>
    <lineage>
        <taxon>Eukaryota</taxon>
        <taxon>Metazoa</taxon>
        <taxon>Spiralia</taxon>
        <taxon>Lophotrochozoa</taxon>
        <taxon>Mollusca</taxon>
        <taxon>Gastropoda</taxon>
        <taxon>Heterobranchia</taxon>
        <taxon>Euthyneura</taxon>
        <taxon>Panpulmonata</taxon>
        <taxon>Eupulmonata</taxon>
        <taxon>Stylommatophora</taxon>
        <taxon>Helicina</taxon>
        <taxon>Helicoidea</taxon>
        <taxon>Geomitridae</taxon>
        <taxon>Candidula</taxon>
    </lineage>
</organism>
<evidence type="ECO:0000313" key="1">
    <source>
        <dbReference type="EMBL" id="CAG5119507.1"/>
    </source>
</evidence>
<sequence length="598" mass="67825">MSEVGLQISSSSMDSYLRQVVPVLQTCRQAVREITQRDLKIQGKDRGTLVLHVIFEIRPDEQQGKRLRSRNPSSADVKTDEEAFVLIEQVKMFADKLRDVALKVLDVRKEMEREDSTLSRKIKKLTELKKSLDEFTRLLDTIVNFYSAKLLGFHPTVDLPALEDVKKLKEQLSHLKSQLKKDELSSLFASYDAEFSTSNEVIICTMLGLNDDYGYYLQELDTEVLMHQPILYYLQKSIESQENEWEADGILHQSGKKVLAENLHRFGFTKETAALIVQHIPDEFVDLQRPSYWAVRYLDHMCRHHPLLSFNLRYPQNQHLVDEWFELKLLVDSGKATDSEDAKPSFSGIRYPVAVEHCLTEVAKLDLATPKGSVAVQSGLTEMRDSEAAKLNLTEIKHFEDANLCAVRMINISSDKSLGNVLVQTLLKELKSDENVLLFHGTTHENAMSVVANGIILTKGSKRQDFSNGDGFYLSDKFENARAWSQAGRGGHQAVVVYNVNRSLLNSDENSGLDLSQNLSRWEEVVRCCRNGYTNRKMTKSLKKYAFIQGPPCKNPGDIEGSNPLQPLEEASIQLCIRDDSFAEEFGTLSNVACVIFY</sequence>
<name>A0A8S3YQI8_9EUPU</name>
<proteinExistence type="predicted"/>
<dbReference type="Proteomes" id="UP000678393">
    <property type="component" value="Unassembled WGS sequence"/>
</dbReference>
<comment type="caution">
    <text evidence="1">The sequence shown here is derived from an EMBL/GenBank/DDBJ whole genome shotgun (WGS) entry which is preliminary data.</text>
</comment>
<dbReference type="SUPFAM" id="SSF56399">
    <property type="entry name" value="ADP-ribosylation"/>
    <property type="match status" value="1"/>
</dbReference>
<dbReference type="OrthoDB" id="6080426at2759"/>
<evidence type="ECO:0000313" key="2">
    <source>
        <dbReference type="Proteomes" id="UP000678393"/>
    </source>
</evidence>
<dbReference type="EMBL" id="CAJHNH020000724">
    <property type="protein sequence ID" value="CAG5119507.1"/>
    <property type="molecule type" value="Genomic_DNA"/>
</dbReference>
<accession>A0A8S3YQI8</accession>